<reference evidence="1 2" key="1">
    <citation type="journal article" date="2011" name="J. Bacteriol.">
        <title>Genome sequence of Brevibacillus laterosporus LMG 15441, a pathogen of invertebrates.</title>
        <authorList>
            <person name="Djukic M."/>
            <person name="Poehlein A."/>
            <person name="Thurmer A."/>
            <person name="Daniel R."/>
        </authorList>
    </citation>
    <scope>NUCLEOTIDE SEQUENCE [LARGE SCALE GENOMIC DNA]</scope>
    <source>
        <strain evidence="1 2">LMG 15441</strain>
    </source>
</reference>
<organism evidence="1 2">
    <name type="scientific">Brevibacillus laterosporus LMG 15441</name>
    <dbReference type="NCBI Taxonomy" id="1042163"/>
    <lineage>
        <taxon>Bacteria</taxon>
        <taxon>Bacillati</taxon>
        <taxon>Bacillota</taxon>
        <taxon>Bacilli</taxon>
        <taxon>Bacillales</taxon>
        <taxon>Paenibacillaceae</taxon>
        <taxon>Brevibacillus</taxon>
    </lineage>
</organism>
<name>A0A075R1B4_BRELA</name>
<dbReference type="AlphaFoldDB" id="A0A075R1B4"/>
<dbReference type="Proteomes" id="UP000005850">
    <property type="component" value="Chromosome"/>
</dbReference>
<evidence type="ECO:0000313" key="1">
    <source>
        <dbReference type="EMBL" id="AIG25231.1"/>
    </source>
</evidence>
<dbReference type="InterPro" id="IPR026838">
    <property type="entry name" value="YheC/D"/>
</dbReference>
<gene>
    <name evidence="1" type="primary">yheD_1</name>
    <name evidence="1" type="ORF">BRLA_c008900</name>
</gene>
<sequence>MSHWQAGWLTILPSGQWYVEGIHFPIPLTSTNHITVPLGPLHVEQTLNLGLAPTVTGRYRTRIRWSMYNNMLQIAPLIGILTSGKGEAFKGNRENFQEISKTGQKLGALVFVFTPDGIDWETYKIRGYLYDKRNGFWQSFETPFPHVIYNRVPTRTVEEKEHMQETLKRISQLKNVTLFNRQFFDKESLFATLQAKKEVAPFLPDTYKLDSFERLKSFARKHDVLYLKPIRGKAGRGIMRLEKHDTAWLLRRVHQQKSLCRTFDTLDELWTYLWPILQRKPYIVQQGIMLATYNDRPFDVRVLTQKNGKGLWDITGIGIRQAGARSITTHVPRGGAILSPDKVLPQIFGEEWSIFILQNIRKTVLVIAKALQQNMRDLAEMSMDLGITTDGDIWFFEANSKPEKFDEPDIRRASLRNIIFYSQHMCK</sequence>
<keyword evidence="2" id="KW-1185">Reference proteome</keyword>
<evidence type="ECO:0000313" key="2">
    <source>
        <dbReference type="Proteomes" id="UP000005850"/>
    </source>
</evidence>
<dbReference type="SUPFAM" id="SSF56059">
    <property type="entry name" value="Glutathione synthetase ATP-binding domain-like"/>
    <property type="match status" value="1"/>
</dbReference>
<dbReference type="EMBL" id="CP007806">
    <property type="protein sequence ID" value="AIG25231.1"/>
    <property type="molecule type" value="Genomic_DNA"/>
</dbReference>
<dbReference type="RefSeq" id="WP_003335263.1">
    <property type="nucleotide sequence ID" value="NZ_CP007806.1"/>
</dbReference>
<proteinExistence type="predicted"/>
<dbReference type="KEGG" id="blr:BRLA_c008900"/>
<accession>A0A075R1B4</accession>
<dbReference type="STRING" id="1042163.BRLA_c008900"/>
<dbReference type="HOGENOM" id="CLU_044334_0_0_9"/>
<dbReference type="Pfam" id="PF14398">
    <property type="entry name" value="ATPgrasp_YheCD"/>
    <property type="match status" value="1"/>
</dbReference>
<dbReference type="eggNOG" id="COG0189">
    <property type="taxonomic scope" value="Bacteria"/>
</dbReference>
<protein>
    <submittedName>
        <fullName evidence="1">Endospore coat-associated protein YheD</fullName>
    </submittedName>
</protein>